<evidence type="ECO:0000256" key="4">
    <source>
        <dbReference type="HAMAP-Rule" id="MF_01925"/>
    </source>
</evidence>
<gene>
    <name evidence="4 8" type="primary">proC</name>
    <name evidence="8" type="ORF">GCM10007924_14550</name>
</gene>
<evidence type="ECO:0000256" key="1">
    <source>
        <dbReference type="ARBA" id="ARBA00005525"/>
    </source>
</evidence>
<evidence type="ECO:0000256" key="3">
    <source>
        <dbReference type="ARBA" id="ARBA00023002"/>
    </source>
</evidence>
<dbReference type="PANTHER" id="PTHR11645:SF0">
    <property type="entry name" value="PYRROLINE-5-CARBOXYLATE REDUCTASE 3"/>
    <property type="match status" value="1"/>
</dbReference>
<protein>
    <recommendedName>
        <fullName evidence="4 5">Pyrroline-5-carboxylate reductase</fullName>
        <shortName evidence="4">P5C reductase</shortName>
        <shortName evidence="4">P5CR</shortName>
        <ecNumber evidence="4 5">1.5.1.2</ecNumber>
    </recommendedName>
    <alternativeName>
        <fullName evidence="4">PCA reductase</fullName>
    </alternativeName>
</protein>
<comment type="subcellular location">
    <subcellularLocation>
        <location evidence="4">Cytoplasm</location>
    </subcellularLocation>
</comment>
<dbReference type="Pfam" id="PF03807">
    <property type="entry name" value="F420_oxidored"/>
    <property type="match status" value="1"/>
</dbReference>
<dbReference type="SUPFAM" id="SSF51735">
    <property type="entry name" value="NAD(P)-binding Rossmann-fold domains"/>
    <property type="match status" value="1"/>
</dbReference>
<evidence type="ECO:0000256" key="5">
    <source>
        <dbReference type="NCBIfam" id="TIGR00112"/>
    </source>
</evidence>
<accession>A0ABQ5U4N1</accession>
<feature type="domain" description="Pyrroline-5-carboxylate reductase catalytic N-terminal" evidence="6">
    <location>
        <begin position="5"/>
        <end position="99"/>
    </location>
</feature>
<comment type="similarity">
    <text evidence="1 4">Belongs to the pyrroline-5-carboxylate reductase family.</text>
</comment>
<keyword evidence="3 4" id="KW-0560">Oxidoreductase</keyword>
<dbReference type="NCBIfam" id="TIGR00112">
    <property type="entry name" value="proC"/>
    <property type="match status" value="1"/>
</dbReference>
<proteinExistence type="inferred from homology"/>
<dbReference type="InterPro" id="IPR008927">
    <property type="entry name" value="6-PGluconate_DH-like_C_sf"/>
</dbReference>
<dbReference type="InterPro" id="IPR029036">
    <property type="entry name" value="P5CR_dimer"/>
</dbReference>
<comment type="pathway">
    <text evidence="4">Amino-acid biosynthesis; L-proline biosynthesis; L-proline from L-glutamate 5-semialdehyde: step 1/1.</text>
</comment>
<keyword evidence="4" id="KW-0641">Proline biosynthesis</keyword>
<dbReference type="Gene3D" id="3.40.50.720">
    <property type="entry name" value="NAD(P)-binding Rossmann-like Domain"/>
    <property type="match status" value="1"/>
</dbReference>
<reference evidence="8" key="1">
    <citation type="journal article" date="2014" name="Int. J. Syst. Evol. Microbiol.">
        <title>Complete genome of a new Firmicutes species belonging to the dominant human colonic microbiota ('Ruminococcus bicirculans') reveals two chromosomes and a selective capacity to utilize plant glucans.</title>
        <authorList>
            <consortium name="NISC Comparative Sequencing Program"/>
            <person name="Wegmann U."/>
            <person name="Louis P."/>
            <person name="Goesmann A."/>
            <person name="Henrissat B."/>
            <person name="Duncan S.H."/>
            <person name="Flint H.J."/>
        </authorList>
    </citation>
    <scope>NUCLEOTIDE SEQUENCE</scope>
    <source>
        <strain evidence="8">NBRC 103408</strain>
    </source>
</reference>
<dbReference type="PANTHER" id="PTHR11645">
    <property type="entry name" value="PYRROLINE-5-CARBOXYLATE REDUCTASE"/>
    <property type="match status" value="1"/>
</dbReference>
<dbReference type="Gene3D" id="1.10.3730.10">
    <property type="entry name" value="ProC C-terminal domain-like"/>
    <property type="match status" value="1"/>
</dbReference>
<evidence type="ECO:0000259" key="6">
    <source>
        <dbReference type="Pfam" id="PF03807"/>
    </source>
</evidence>
<dbReference type="Proteomes" id="UP001161409">
    <property type="component" value="Unassembled WGS sequence"/>
</dbReference>
<dbReference type="InterPro" id="IPR028939">
    <property type="entry name" value="P5C_Rdtase_cat_N"/>
</dbReference>
<keyword evidence="4" id="KW-0963">Cytoplasm</keyword>
<dbReference type="EC" id="1.5.1.2" evidence="4 5"/>
<dbReference type="HAMAP" id="MF_01925">
    <property type="entry name" value="P5C_reductase"/>
    <property type="match status" value="1"/>
</dbReference>
<dbReference type="SUPFAM" id="SSF48179">
    <property type="entry name" value="6-phosphogluconate dehydrogenase C-terminal domain-like"/>
    <property type="match status" value="1"/>
</dbReference>
<comment type="catalytic activity">
    <reaction evidence="4">
        <text>L-proline + NADP(+) = (S)-1-pyrroline-5-carboxylate + NADPH + 2 H(+)</text>
        <dbReference type="Rhea" id="RHEA:14109"/>
        <dbReference type="ChEBI" id="CHEBI:15378"/>
        <dbReference type="ChEBI" id="CHEBI:17388"/>
        <dbReference type="ChEBI" id="CHEBI:57783"/>
        <dbReference type="ChEBI" id="CHEBI:58349"/>
        <dbReference type="ChEBI" id="CHEBI:60039"/>
        <dbReference type="EC" id="1.5.1.2"/>
    </reaction>
</comment>
<organism evidence="8 9">
    <name type="scientific">Sneathiella chinensis</name>
    <dbReference type="NCBI Taxonomy" id="349750"/>
    <lineage>
        <taxon>Bacteria</taxon>
        <taxon>Pseudomonadati</taxon>
        <taxon>Pseudomonadota</taxon>
        <taxon>Alphaproteobacteria</taxon>
        <taxon>Sneathiellales</taxon>
        <taxon>Sneathiellaceae</taxon>
        <taxon>Sneathiella</taxon>
    </lineage>
</organism>
<keyword evidence="9" id="KW-1185">Reference proteome</keyword>
<dbReference type="RefSeq" id="WP_169560290.1">
    <property type="nucleotide sequence ID" value="NZ_BSNF01000006.1"/>
</dbReference>
<dbReference type="InterPro" id="IPR000304">
    <property type="entry name" value="Pyrroline-COOH_reductase"/>
</dbReference>
<name>A0ABQ5U4N1_9PROT</name>
<keyword evidence="2 4" id="KW-0521">NADP</keyword>
<comment type="caution">
    <text evidence="8">The sequence shown here is derived from an EMBL/GenBank/DDBJ whole genome shotgun (WGS) entry which is preliminary data.</text>
</comment>
<dbReference type="InterPro" id="IPR036291">
    <property type="entry name" value="NAD(P)-bd_dom_sf"/>
</dbReference>
<dbReference type="Pfam" id="PF14748">
    <property type="entry name" value="P5CR_dimer"/>
    <property type="match status" value="1"/>
</dbReference>
<comment type="catalytic activity">
    <reaction evidence="4">
        <text>L-proline + NAD(+) = (S)-1-pyrroline-5-carboxylate + NADH + 2 H(+)</text>
        <dbReference type="Rhea" id="RHEA:14105"/>
        <dbReference type="ChEBI" id="CHEBI:15378"/>
        <dbReference type="ChEBI" id="CHEBI:17388"/>
        <dbReference type="ChEBI" id="CHEBI:57540"/>
        <dbReference type="ChEBI" id="CHEBI:57945"/>
        <dbReference type="ChEBI" id="CHEBI:60039"/>
        <dbReference type="EC" id="1.5.1.2"/>
    </reaction>
</comment>
<sequence length="269" mass="28011">MTVSITLVGCGNMGRAMLGGWIEQNVKPNDILVVDPSVDNLEIAGKSGCRTLTSPLLIEEGYQSDVIVFAVKPQVMTDVIPAYQALIDKGALVISIAAGTRISVFEESFGEDAAIIRTMPNTPAAIRRGMLVSVGNSKVTDHHRKICDILMNAIGTTAWVEEEGLMDAVTGLSGSGPAYVFHMIEAMIAAGVSAGLPEDLARTLAKTTVSGAAELAISSAEPVDVLRKNVTSPNGTTAAGLAVLMGGNALTDLMTRTVAAATERSRELG</sequence>
<evidence type="ECO:0000313" key="9">
    <source>
        <dbReference type="Proteomes" id="UP001161409"/>
    </source>
</evidence>
<dbReference type="PIRSF" id="PIRSF000193">
    <property type="entry name" value="Pyrrol-5-carb_rd"/>
    <property type="match status" value="1"/>
</dbReference>
<evidence type="ECO:0000259" key="7">
    <source>
        <dbReference type="Pfam" id="PF14748"/>
    </source>
</evidence>
<evidence type="ECO:0000256" key="2">
    <source>
        <dbReference type="ARBA" id="ARBA00022857"/>
    </source>
</evidence>
<feature type="domain" description="Pyrroline-5-carboxylate reductase dimerisation" evidence="7">
    <location>
        <begin position="163"/>
        <end position="268"/>
    </location>
</feature>
<evidence type="ECO:0000313" key="8">
    <source>
        <dbReference type="EMBL" id="GLQ06234.1"/>
    </source>
</evidence>
<comment type="function">
    <text evidence="4">Catalyzes the reduction of 1-pyrroline-5-carboxylate (PCA) to L-proline.</text>
</comment>
<keyword evidence="4" id="KW-0028">Amino-acid biosynthesis</keyword>
<reference evidence="8" key="2">
    <citation type="submission" date="2023-01" db="EMBL/GenBank/DDBJ databases">
        <title>Draft genome sequence of Sneathiella chinensis strain NBRC 103408.</title>
        <authorList>
            <person name="Sun Q."/>
            <person name="Mori K."/>
        </authorList>
    </citation>
    <scope>NUCLEOTIDE SEQUENCE</scope>
    <source>
        <strain evidence="8">NBRC 103408</strain>
    </source>
</reference>
<dbReference type="EMBL" id="BSNF01000006">
    <property type="protein sequence ID" value="GLQ06234.1"/>
    <property type="molecule type" value="Genomic_DNA"/>
</dbReference>